<dbReference type="AlphaFoldDB" id="A0A4Y2LKA8"/>
<keyword evidence="3" id="KW-1185">Reference proteome</keyword>
<reference evidence="2 3" key="1">
    <citation type="journal article" date="2019" name="Sci. Rep.">
        <title>Orb-weaving spider Araneus ventricosus genome elucidates the spidroin gene catalogue.</title>
        <authorList>
            <person name="Kono N."/>
            <person name="Nakamura H."/>
            <person name="Ohtoshi R."/>
            <person name="Moran D.A.P."/>
            <person name="Shinohara A."/>
            <person name="Yoshida Y."/>
            <person name="Fujiwara M."/>
            <person name="Mori M."/>
            <person name="Tomita M."/>
            <person name="Arakawa K."/>
        </authorList>
    </citation>
    <scope>NUCLEOTIDE SEQUENCE [LARGE SCALE GENOMIC DNA]</scope>
</reference>
<organism evidence="2 3">
    <name type="scientific">Araneus ventricosus</name>
    <name type="common">Orbweaver spider</name>
    <name type="synonym">Epeira ventricosa</name>
    <dbReference type="NCBI Taxonomy" id="182803"/>
    <lineage>
        <taxon>Eukaryota</taxon>
        <taxon>Metazoa</taxon>
        <taxon>Ecdysozoa</taxon>
        <taxon>Arthropoda</taxon>
        <taxon>Chelicerata</taxon>
        <taxon>Arachnida</taxon>
        <taxon>Araneae</taxon>
        <taxon>Araneomorphae</taxon>
        <taxon>Entelegynae</taxon>
        <taxon>Araneoidea</taxon>
        <taxon>Araneidae</taxon>
        <taxon>Araneus</taxon>
    </lineage>
</organism>
<feature type="compositionally biased region" description="Basic and acidic residues" evidence="1">
    <location>
        <begin position="1"/>
        <end position="15"/>
    </location>
</feature>
<protein>
    <submittedName>
        <fullName evidence="2">Uncharacterized protein</fullName>
    </submittedName>
</protein>
<name>A0A4Y2LKA8_ARAVE</name>
<evidence type="ECO:0000313" key="2">
    <source>
        <dbReference type="EMBL" id="GBN13996.1"/>
    </source>
</evidence>
<gene>
    <name evidence="2" type="ORF">AVEN_100251_1</name>
</gene>
<dbReference type="Proteomes" id="UP000499080">
    <property type="component" value="Unassembled WGS sequence"/>
</dbReference>
<proteinExistence type="predicted"/>
<feature type="compositionally biased region" description="Polar residues" evidence="1">
    <location>
        <begin position="16"/>
        <end position="25"/>
    </location>
</feature>
<comment type="caution">
    <text evidence="2">The sequence shown here is derived from an EMBL/GenBank/DDBJ whole genome shotgun (WGS) entry which is preliminary data.</text>
</comment>
<feature type="region of interest" description="Disordered" evidence="1">
    <location>
        <begin position="1"/>
        <end position="39"/>
    </location>
</feature>
<evidence type="ECO:0000313" key="3">
    <source>
        <dbReference type="Proteomes" id="UP000499080"/>
    </source>
</evidence>
<accession>A0A4Y2LKA8</accession>
<evidence type="ECO:0000256" key="1">
    <source>
        <dbReference type="SAM" id="MobiDB-lite"/>
    </source>
</evidence>
<sequence length="136" mass="15623">MGTKHELQRRCERVNRTQSSTTSQVRKPRTHDKVQRKPEYLGNLAQLAKSVSQGLMTKSKENRSSLVQLAKSVNQGLIIKSKGKPEYLGSARARCLTEFRYVWGMLHSVKGNWPKFEFRLKENLQQPTQPQQAIPC</sequence>
<dbReference type="EMBL" id="BGPR01005850">
    <property type="protein sequence ID" value="GBN13996.1"/>
    <property type="molecule type" value="Genomic_DNA"/>
</dbReference>